<reference evidence="1" key="1">
    <citation type="submission" date="2023-07" db="EMBL/GenBank/DDBJ databases">
        <authorList>
            <consortium name="AG Swart"/>
            <person name="Singh M."/>
            <person name="Singh A."/>
            <person name="Seah K."/>
            <person name="Emmerich C."/>
        </authorList>
    </citation>
    <scope>NUCLEOTIDE SEQUENCE</scope>
    <source>
        <strain evidence="1">DP1</strain>
    </source>
</reference>
<gene>
    <name evidence="1" type="ORF">ECRASSUSDP1_LOCUS7698</name>
</gene>
<keyword evidence="2" id="KW-1185">Reference proteome</keyword>
<protein>
    <submittedName>
        <fullName evidence="1">Uncharacterized protein</fullName>
    </submittedName>
</protein>
<dbReference type="Proteomes" id="UP001295684">
    <property type="component" value="Unassembled WGS sequence"/>
</dbReference>
<organism evidence="1 2">
    <name type="scientific">Euplotes crassus</name>
    <dbReference type="NCBI Taxonomy" id="5936"/>
    <lineage>
        <taxon>Eukaryota</taxon>
        <taxon>Sar</taxon>
        <taxon>Alveolata</taxon>
        <taxon>Ciliophora</taxon>
        <taxon>Intramacronucleata</taxon>
        <taxon>Spirotrichea</taxon>
        <taxon>Hypotrichia</taxon>
        <taxon>Euplotida</taxon>
        <taxon>Euplotidae</taxon>
        <taxon>Moneuplotes</taxon>
    </lineage>
</organism>
<proteinExistence type="predicted"/>
<evidence type="ECO:0000313" key="2">
    <source>
        <dbReference type="Proteomes" id="UP001295684"/>
    </source>
</evidence>
<accession>A0AAD1UGI2</accession>
<evidence type="ECO:0000313" key="1">
    <source>
        <dbReference type="EMBL" id="CAI2366425.1"/>
    </source>
</evidence>
<dbReference type="AlphaFoldDB" id="A0AAD1UGI2"/>
<comment type="caution">
    <text evidence="1">The sequence shown here is derived from an EMBL/GenBank/DDBJ whole genome shotgun (WGS) entry which is preliminary data.</text>
</comment>
<name>A0AAD1UGI2_EUPCR</name>
<sequence>MEAFQQKFFESIDKKETISKSIAFLQQKQLFDPLIEAIRNTSMSCFNSIYQEEVKNVGQNLDSLDEDIDHSWSKRITLFSNNLVGILETIVENSRTEFFNRKKLKEKPRVYQTYDNGPREVIDGGSFGKPSNFIIESSKKKSCSPLYNFQTGPVNSSLEDSKGSRNLATEISLKAYPSSTKKLHMRHGSINSYISNSPSSFGKSTEKNSRNFMTQPKNIMKTLSKERKSRPQSKNRVKKYYERATKLSPRNWIKKNSEAGLSIKPGSGKVKQKLVTSRCERKKGIESIASRLSLVSSAKRLKNS</sequence>
<dbReference type="EMBL" id="CAMPGE010007509">
    <property type="protein sequence ID" value="CAI2366425.1"/>
    <property type="molecule type" value="Genomic_DNA"/>
</dbReference>